<sequence>MLILSQELVLNNLTRSDISYQVLMILWIIDINLAYPLTLACLIDLGYV</sequence>
<keyword evidence="1" id="KW-1133">Transmembrane helix</keyword>
<evidence type="ECO:0000313" key="3">
    <source>
        <dbReference type="Proteomes" id="UP001366166"/>
    </source>
</evidence>
<dbReference type="Proteomes" id="UP001366166">
    <property type="component" value="Chromosome"/>
</dbReference>
<reference evidence="3" key="1">
    <citation type="journal article" date="2023" name="Arch. Microbiol.">
        <title>Desulfoferula mesophilus gen. nov. sp. nov., a mesophilic sulfate-reducing bacterium isolated from a brackish lake sediment.</title>
        <authorList>
            <person name="Watanabe T."/>
            <person name="Yabe T."/>
            <person name="Tsuji J.M."/>
            <person name="Fukui M."/>
        </authorList>
    </citation>
    <scope>NUCLEOTIDE SEQUENCE [LARGE SCALE GENOMIC DNA]</scope>
    <source>
        <strain evidence="3">12FAK</strain>
    </source>
</reference>
<feature type="transmembrane region" description="Helical" evidence="1">
    <location>
        <begin position="20"/>
        <end position="43"/>
    </location>
</feature>
<dbReference type="EMBL" id="AP028679">
    <property type="protein sequence ID" value="BEQ13152.1"/>
    <property type="molecule type" value="Genomic_DNA"/>
</dbReference>
<protein>
    <submittedName>
        <fullName evidence="2">Uncharacterized protein</fullName>
    </submittedName>
</protein>
<organism evidence="2 3">
    <name type="scientific">Desulfoferula mesophila</name>
    <dbReference type="NCBI Taxonomy" id="3058419"/>
    <lineage>
        <taxon>Bacteria</taxon>
        <taxon>Pseudomonadati</taxon>
        <taxon>Thermodesulfobacteriota</taxon>
        <taxon>Desulfarculia</taxon>
        <taxon>Desulfarculales</taxon>
        <taxon>Desulfarculaceae</taxon>
        <taxon>Desulfoferula</taxon>
    </lineage>
</organism>
<dbReference type="KEGG" id="dmp:FAK_02180"/>
<gene>
    <name evidence="2" type="ORF">FAK_02180</name>
</gene>
<keyword evidence="3" id="KW-1185">Reference proteome</keyword>
<evidence type="ECO:0000313" key="2">
    <source>
        <dbReference type="EMBL" id="BEQ13152.1"/>
    </source>
</evidence>
<name>A0AAU9EZY3_9BACT</name>
<keyword evidence="1" id="KW-0472">Membrane</keyword>
<accession>A0AAU9EZY3</accession>
<evidence type="ECO:0000256" key="1">
    <source>
        <dbReference type="SAM" id="Phobius"/>
    </source>
</evidence>
<dbReference type="AlphaFoldDB" id="A0AAU9EZY3"/>
<keyword evidence="1" id="KW-0812">Transmembrane</keyword>
<proteinExistence type="predicted"/>